<reference evidence="1 2" key="1">
    <citation type="journal article" date="2011" name="PLoS Pathog.">
        <title>Dynamic evolution of pathogenicity revealed by sequencing and comparative genomics of 19 Pseudomonas syringae isolates.</title>
        <authorList>
            <person name="Baltrus D.A."/>
            <person name="Nishimura M.T."/>
            <person name="Romanchuk A."/>
            <person name="Chang J.H."/>
            <person name="Mukhtar M.S."/>
            <person name="Cherkis K."/>
            <person name="Roach J."/>
            <person name="Grant S.R."/>
            <person name="Jones C.D."/>
            <person name="Dangl J.L."/>
        </authorList>
    </citation>
    <scope>NUCLEOTIDE SEQUENCE [LARGE SCALE GENOMIC DNA]</scope>
    <source>
        <strain evidence="1 2">1704B</strain>
    </source>
</reference>
<name>F3GJY6_PSESJ</name>
<protein>
    <submittedName>
        <fullName evidence="1">Uncharacterized protein</fullName>
    </submittedName>
</protein>
<accession>F3GJY6</accession>
<dbReference type="EMBL" id="AEAI01002196">
    <property type="protein sequence ID" value="EGH47389.1"/>
    <property type="molecule type" value="Genomic_DNA"/>
</dbReference>
<gene>
    <name evidence="1" type="ORF">PSYPI_36040</name>
</gene>
<evidence type="ECO:0000313" key="1">
    <source>
        <dbReference type="EMBL" id="EGH47389.1"/>
    </source>
</evidence>
<keyword evidence="2" id="KW-1185">Reference proteome</keyword>
<dbReference type="HOGENOM" id="CLU_3370443_0_0_6"/>
<organism evidence="1 2">
    <name type="scientific">Pseudomonas syringae pv. pisi str. 1704B</name>
    <dbReference type="NCBI Taxonomy" id="629263"/>
    <lineage>
        <taxon>Bacteria</taxon>
        <taxon>Pseudomonadati</taxon>
        <taxon>Pseudomonadota</taxon>
        <taxon>Gammaproteobacteria</taxon>
        <taxon>Pseudomonadales</taxon>
        <taxon>Pseudomonadaceae</taxon>
        <taxon>Pseudomonas</taxon>
        <taxon>Pseudomonas syringae</taxon>
    </lineage>
</organism>
<feature type="non-terminal residue" evidence="1">
    <location>
        <position position="35"/>
    </location>
</feature>
<sequence length="35" mass="3960">MHVWEEPIKTMVRMSTCSGVNSPERDNPQSLARTA</sequence>
<proteinExistence type="predicted"/>
<dbReference type="Proteomes" id="UP000004986">
    <property type="component" value="Unassembled WGS sequence"/>
</dbReference>
<dbReference type="AlphaFoldDB" id="F3GJY6"/>
<evidence type="ECO:0000313" key="2">
    <source>
        <dbReference type="Proteomes" id="UP000004986"/>
    </source>
</evidence>
<comment type="caution">
    <text evidence="1">The sequence shown here is derived from an EMBL/GenBank/DDBJ whole genome shotgun (WGS) entry which is preliminary data.</text>
</comment>